<protein>
    <submittedName>
        <fullName evidence="2">Esterase</fullName>
    </submittedName>
</protein>
<accession>A0A5M3W3F1</accession>
<dbReference type="InterPro" id="IPR029058">
    <property type="entry name" value="AB_hydrolase_fold"/>
</dbReference>
<dbReference type="InterPro" id="IPR000073">
    <property type="entry name" value="AB_hydrolase_1"/>
</dbReference>
<sequence length="239" mass="25802">MSTFVLVPGFWLGAWAWKDVVGELRKAGHTAYPISLTGLADRAHLASPGLTLDDHIDDIVNLVSYEDLHEVILVGHSGSGGVVTAAADRIPDRVARVVYVDSGPVPNGMAQIDLVGREAVEAALVDGYRFPFVPLEAQDQGTRLDGLTPEIRELMTAKATDQPLGPISQPFSLTGAVDKLPKTIVSCMFSEAEITDLMAQGHPYFAAVTGPEWQIREFPTSHWPMFSRPADLAALLMSL</sequence>
<dbReference type="SUPFAM" id="SSF53474">
    <property type="entry name" value="alpha/beta-Hydrolases"/>
    <property type="match status" value="1"/>
</dbReference>
<dbReference type="OrthoDB" id="9773549at2"/>
<dbReference type="GO" id="GO:0003824">
    <property type="term" value="F:catalytic activity"/>
    <property type="evidence" value="ECO:0007669"/>
    <property type="project" value="UniProtKB-ARBA"/>
</dbReference>
<dbReference type="Gene3D" id="3.40.50.1820">
    <property type="entry name" value="alpha/beta hydrolase"/>
    <property type="match status" value="1"/>
</dbReference>
<comment type="caution">
    <text evidence="2">The sequence shown here is derived from an EMBL/GenBank/DDBJ whole genome shotgun (WGS) entry which is preliminary data.</text>
</comment>
<evidence type="ECO:0000313" key="2">
    <source>
        <dbReference type="EMBL" id="GES01671.1"/>
    </source>
</evidence>
<dbReference type="AlphaFoldDB" id="A0A5M3W3F1"/>
<keyword evidence="3" id="KW-1185">Reference proteome</keyword>
<proteinExistence type="predicted"/>
<reference evidence="2 3" key="1">
    <citation type="submission" date="2019-10" db="EMBL/GenBank/DDBJ databases">
        <title>Whole genome shotgun sequence of Acrocarpospora corrugata NBRC 13972.</title>
        <authorList>
            <person name="Ichikawa N."/>
            <person name="Kimura A."/>
            <person name="Kitahashi Y."/>
            <person name="Komaki H."/>
            <person name="Oguchi A."/>
        </authorList>
    </citation>
    <scope>NUCLEOTIDE SEQUENCE [LARGE SCALE GENOMIC DNA]</scope>
    <source>
        <strain evidence="2 3">NBRC 13972</strain>
    </source>
</reference>
<gene>
    <name evidence="2" type="ORF">Acor_37350</name>
</gene>
<dbReference type="Proteomes" id="UP000334990">
    <property type="component" value="Unassembled WGS sequence"/>
</dbReference>
<dbReference type="InterPro" id="IPR052897">
    <property type="entry name" value="Sec-Metab_Biosynth_Hydrolase"/>
</dbReference>
<evidence type="ECO:0000259" key="1">
    <source>
        <dbReference type="Pfam" id="PF12697"/>
    </source>
</evidence>
<dbReference type="PANTHER" id="PTHR37017">
    <property type="entry name" value="AB HYDROLASE-1 DOMAIN-CONTAINING PROTEIN-RELATED"/>
    <property type="match status" value="1"/>
</dbReference>
<feature type="domain" description="AB hydrolase-1" evidence="1">
    <location>
        <begin position="4"/>
        <end position="234"/>
    </location>
</feature>
<evidence type="ECO:0000313" key="3">
    <source>
        <dbReference type="Proteomes" id="UP000334990"/>
    </source>
</evidence>
<dbReference type="EMBL" id="BLAD01000052">
    <property type="protein sequence ID" value="GES01671.1"/>
    <property type="molecule type" value="Genomic_DNA"/>
</dbReference>
<organism evidence="2 3">
    <name type="scientific">Acrocarpospora corrugata</name>
    <dbReference type="NCBI Taxonomy" id="35763"/>
    <lineage>
        <taxon>Bacteria</taxon>
        <taxon>Bacillati</taxon>
        <taxon>Actinomycetota</taxon>
        <taxon>Actinomycetes</taxon>
        <taxon>Streptosporangiales</taxon>
        <taxon>Streptosporangiaceae</taxon>
        <taxon>Acrocarpospora</taxon>
    </lineage>
</organism>
<dbReference type="Pfam" id="PF12697">
    <property type="entry name" value="Abhydrolase_6"/>
    <property type="match status" value="1"/>
</dbReference>
<dbReference type="RefSeq" id="WP_155337943.1">
    <property type="nucleotide sequence ID" value="NZ_BAAABN010000074.1"/>
</dbReference>
<name>A0A5M3W3F1_9ACTN</name>
<dbReference type="PANTHER" id="PTHR37017:SF11">
    <property type="entry name" value="ESTERASE_LIPASE_THIOESTERASE DOMAIN-CONTAINING PROTEIN"/>
    <property type="match status" value="1"/>
</dbReference>